<evidence type="ECO:0000259" key="11">
    <source>
        <dbReference type="PROSITE" id="PS51195"/>
    </source>
</evidence>
<dbReference type="InterPro" id="IPR014014">
    <property type="entry name" value="RNA_helicase_DEAD_Q_motif"/>
</dbReference>
<dbReference type="CDD" id="cd18787">
    <property type="entry name" value="SF2_C_DEAD"/>
    <property type="match status" value="1"/>
</dbReference>
<evidence type="ECO:0000256" key="8">
    <source>
        <dbReference type="SAM" id="MobiDB-lite"/>
    </source>
</evidence>
<name>A0A809S5H1_9PROT</name>
<feature type="domain" description="Helicase C-terminal" evidence="10">
    <location>
        <begin position="235"/>
        <end position="384"/>
    </location>
</feature>
<dbReference type="AlphaFoldDB" id="A0A809S5H1"/>
<organism evidence="12 13">
    <name type="scientific">Candidatus Desulfobacillus denitrificans</name>
    <dbReference type="NCBI Taxonomy" id="2608985"/>
    <lineage>
        <taxon>Bacteria</taxon>
        <taxon>Pseudomonadati</taxon>
        <taxon>Pseudomonadota</taxon>
        <taxon>Betaproteobacteria</taxon>
        <taxon>Candidatus Desulfobacillus</taxon>
    </lineage>
</organism>
<dbReference type="GO" id="GO:0005524">
    <property type="term" value="F:ATP binding"/>
    <property type="evidence" value="ECO:0007669"/>
    <property type="project" value="UniProtKB-KW"/>
</dbReference>
<evidence type="ECO:0000259" key="9">
    <source>
        <dbReference type="PROSITE" id="PS51192"/>
    </source>
</evidence>
<dbReference type="Pfam" id="PF00270">
    <property type="entry name" value="DEAD"/>
    <property type="match status" value="1"/>
</dbReference>
<dbReference type="CDD" id="cd00268">
    <property type="entry name" value="DEADc"/>
    <property type="match status" value="1"/>
</dbReference>
<dbReference type="PANTHER" id="PTHR47959">
    <property type="entry name" value="ATP-DEPENDENT RNA HELICASE RHLE-RELATED"/>
    <property type="match status" value="1"/>
</dbReference>
<accession>A0A809S5H1</accession>
<dbReference type="GO" id="GO:0003676">
    <property type="term" value="F:nucleic acid binding"/>
    <property type="evidence" value="ECO:0007669"/>
    <property type="project" value="InterPro"/>
</dbReference>
<evidence type="ECO:0000256" key="6">
    <source>
        <dbReference type="PROSITE-ProRule" id="PRU00552"/>
    </source>
</evidence>
<dbReference type="InterPro" id="IPR050079">
    <property type="entry name" value="DEAD_box_RNA_helicase"/>
</dbReference>
<sequence length="442" mass="48183">MAFAQLGLNPFVVKAVAAGGYTQPTAVQTQAIPATLAGTDLLVSSQTGSGKTAAFMLPCLHRLDQPSALPGRGPRILVLTPTRELAQQVTRAAETYGKFLKRLRVVAAVGGAPLHVQAKLLSQPVDIVVATPGRLIDHLERGRVDFSRLETLILDEADRMLDMGFIDDIEAIIARTPATRQTLLFSATLEGVVGRLASRVTKHARRIEIETAPELKAKIEQRIHFADDFSHKSRLLDHLLRDVDLSQAVVFTSTKKSADDLAVQLRGEGFAAEALHGDMSQRDRNRTLQGLRQGRTRVLVATDVAARGIDVPGISHVINFDLPRQAEDYVHRIGRTGRAGREGIAISLAAHFEKRQIRDIERYTAQSIRVGVIPGLEPKARPQRPAGSPGKGGYGERKAASGDRKPSFGEKRGWGRREESRTGNERRGTPAGGKRRAWGGNY</sequence>
<gene>
    <name evidence="12" type="ORF">DSYM_18400</name>
</gene>
<dbReference type="SMART" id="SM00487">
    <property type="entry name" value="DEXDc"/>
    <property type="match status" value="1"/>
</dbReference>
<feature type="short sequence motif" description="Q motif" evidence="6">
    <location>
        <begin position="1"/>
        <end position="29"/>
    </location>
</feature>
<dbReference type="EMBL" id="AP021857">
    <property type="protein sequence ID" value="BBO21141.1"/>
    <property type="molecule type" value="Genomic_DNA"/>
</dbReference>
<evidence type="ECO:0000256" key="5">
    <source>
        <dbReference type="ARBA" id="ARBA00038437"/>
    </source>
</evidence>
<dbReference type="KEGG" id="ddz:DSYM_18400"/>
<evidence type="ECO:0000259" key="10">
    <source>
        <dbReference type="PROSITE" id="PS51194"/>
    </source>
</evidence>
<dbReference type="PROSITE" id="PS51192">
    <property type="entry name" value="HELICASE_ATP_BIND_1"/>
    <property type="match status" value="1"/>
</dbReference>
<evidence type="ECO:0000313" key="13">
    <source>
        <dbReference type="Proteomes" id="UP000662914"/>
    </source>
</evidence>
<dbReference type="Gene3D" id="3.40.50.300">
    <property type="entry name" value="P-loop containing nucleotide triphosphate hydrolases"/>
    <property type="match status" value="2"/>
</dbReference>
<evidence type="ECO:0000313" key="12">
    <source>
        <dbReference type="EMBL" id="BBO21141.1"/>
    </source>
</evidence>
<dbReference type="InterPro" id="IPR011545">
    <property type="entry name" value="DEAD/DEAH_box_helicase_dom"/>
</dbReference>
<dbReference type="InterPro" id="IPR001650">
    <property type="entry name" value="Helicase_C-like"/>
</dbReference>
<dbReference type="PROSITE" id="PS51194">
    <property type="entry name" value="HELICASE_CTER"/>
    <property type="match status" value="1"/>
</dbReference>
<evidence type="ECO:0000256" key="2">
    <source>
        <dbReference type="ARBA" id="ARBA00022801"/>
    </source>
</evidence>
<feature type="domain" description="Helicase ATP-binding" evidence="9">
    <location>
        <begin position="32"/>
        <end position="207"/>
    </location>
</feature>
<dbReference type="SMART" id="SM00490">
    <property type="entry name" value="HELICc"/>
    <property type="match status" value="1"/>
</dbReference>
<keyword evidence="3 7" id="KW-0347">Helicase</keyword>
<feature type="compositionally biased region" description="Basic residues" evidence="8">
    <location>
        <begin position="433"/>
        <end position="442"/>
    </location>
</feature>
<dbReference type="SUPFAM" id="SSF52540">
    <property type="entry name" value="P-loop containing nucleoside triphosphate hydrolases"/>
    <property type="match status" value="1"/>
</dbReference>
<proteinExistence type="inferred from homology"/>
<evidence type="ECO:0000256" key="4">
    <source>
        <dbReference type="ARBA" id="ARBA00022840"/>
    </source>
</evidence>
<dbReference type="InterPro" id="IPR027417">
    <property type="entry name" value="P-loop_NTPase"/>
</dbReference>
<keyword evidence="2 7" id="KW-0378">Hydrolase</keyword>
<dbReference type="Proteomes" id="UP000662914">
    <property type="component" value="Chromosome"/>
</dbReference>
<dbReference type="PROSITE" id="PS00039">
    <property type="entry name" value="DEAD_ATP_HELICASE"/>
    <property type="match status" value="1"/>
</dbReference>
<evidence type="ECO:0000256" key="1">
    <source>
        <dbReference type="ARBA" id="ARBA00022741"/>
    </source>
</evidence>
<dbReference type="Pfam" id="PF00271">
    <property type="entry name" value="Helicase_C"/>
    <property type="match status" value="1"/>
</dbReference>
<feature type="domain" description="DEAD-box RNA helicase Q" evidence="11">
    <location>
        <begin position="1"/>
        <end position="29"/>
    </location>
</feature>
<dbReference type="InterPro" id="IPR014001">
    <property type="entry name" value="Helicase_ATP-bd"/>
</dbReference>
<feature type="compositionally biased region" description="Basic and acidic residues" evidence="8">
    <location>
        <begin position="394"/>
        <end position="428"/>
    </location>
</feature>
<evidence type="ECO:0000256" key="3">
    <source>
        <dbReference type="ARBA" id="ARBA00022806"/>
    </source>
</evidence>
<evidence type="ECO:0000256" key="7">
    <source>
        <dbReference type="RuleBase" id="RU000492"/>
    </source>
</evidence>
<dbReference type="GO" id="GO:0003724">
    <property type="term" value="F:RNA helicase activity"/>
    <property type="evidence" value="ECO:0007669"/>
    <property type="project" value="InterPro"/>
</dbReference>
<dbReference type="PANTHER" id="PTHR47959:SF17">
    <property type="entry name" value="ATP-DEPENDENT RNA HELICASE DEAD BOX FAMILY"/>
    <property type="match status" value="1"/>
</dbReference>
<dbReference type="InterPro" id="IPR000629">
    <property type="entry name" value="RNA-helicase_DEAD-box_CS"/>
</dbReference>
<keyword evidence="4 7" id="KW-0067">ATP-binding</keyword>
<dbReference type="GO" id="GO:0005829">
    <property type="term" value="C:cytosol"/>
    <property type="evidence" value="ECO:0007669"/>
    <property type="project" value="TreeGrafter"/>
</dbReference>
<dbReference type="PROSITE" id="PS51195">
    <property type="entry name" value="Q_MOTIF"/>
    <property type="match status" value="1"/>
</dbReference>
<comment type="similarity">
    <text evidence="5 7">Belongs to the DEAD box helicase family.</text>
</comment>
<dbReference type="GO" id="GO:0016787">
    <property type="term" value="F:hydrolase activity"/>
    <property type="evidence" value="ECO:0007669"/>
    <property type="project" value="UniProtKB-KW"/>
</dbReference>
<feature type="region of interest" description="Disordered" evidence="8">
    <location>
        <begin position="374"/>
        <end position="442"/>
    </location>
</feature>
<reference evidence="12" key="1">
    <citation type="journal article" name="DNA Res.">
        <title>The physiological potential of anammox bacteria as revealed by their core genome structure.</title>
        <authorList>
            <person name="Okubo T."/>
            <person name="Toyoda A."/>
            <person name="Fukuhara K."/>
            <person name="Uchiyama I."/>
            <person name="Harigaya Y."/>
            <person name="Kuroiwa M."/>
            <person name="Suzuki T."/>
            <person name="Murakami Y."/>
            <person name="Suwa Y."/>
            <person name="Takami H."/>
        </authorList>
    </citation>
    <scope>NUCLEOTIDE SEQUENCE</scope>
    <source>
        <strain evidence="12">317325-3</strain>
    </source>
</reference>
<protein>
    <submittedName>
        <fullName evidence="12">DEAD/DEAH box helicase</fullName>
    </submittedName>
</protein>
<keyword evidence="1 7" id="KW-0547">Nucleotide-binding</keyword>
<dbReference type="InterPro" id="IPR044742">
    <property type="entry name" value="DEAD/DEAH_RhlB"/>
</dbReference>